<protein>
    <submittedName>
        <fullName evidence="1">4094_t:CDS:1</fullName>
    </submittedName>
</protein>
<name>A0ACA9SKZ6_9GLOM</name>
<reference evidence="1" key="1">
    <citation type="submission" date="2021-06" db="EMBL/GenBank/DDBJ databases">
        <authorList>
            <person name="Kallberg Y."/>
            <person name="Tangrot J."/>
            <person name="Rosling A."/>
        </authorList>
    </citation>
    <scope>NUCLEOTIDE SEQUENCE</scope>
    <source>
        <strain evidence="1">MA461A</strain>
    </source>
</reference>
<accession>A0ACA9SKZ6</accession>
<gene>
    <name evidence="1" type="ORF">RPERSI_LOCUS32079</name>
</gene>
<feature type="non-terminal residue" evidence="1">
    <location>
        <position position="95"/>
    </location>
</feature>
<proteinExistence type="predicted"/>
<dbReference type="Proteomes" id="UP000789920">
    <property type="component" value="Unassembled WGS sequence"/>
</dbReference>
<keyword evidence="2" id="KW-1185">Reference proteome</keyword>
<evidence type="ECO:0000313" key="2">
    <source>
        <dbReference type="Proteomes" id="UP000789920"/>
    </source>
</evidence>
<sequence length="95" mass="10447">PIVWAAYSDEFATRKKVFITSLLLFISASVVCAVATNIWLLTVMRSIQACANAAVLPLSAGVISDIYDPLATTFGGFIAQYLGWRWIFWILAIFG</sequence>
<organism evidence="1 2">
    <name type="scientific">Racocetra persica</name>
    <dbReference type="NCBI Taxonomy" id="160502"/>
    <lineage>
        <taxon>Eukaryota</taxon>
        <taxon>Fungi</taxon>
        <taxon>Fungi incertae sedis</taxon>
        <taxon>Mucoromycota</taxon>
        <taxon>Glomeromycotina</taxon>
        <taxon>Glomeromycetes</taxon>
        <taxon>Diversisporales</taxon>
        <taxon>Gigasporaceae</taxon>
        <taxon>Racocetra</taxon>
    </lineage>
</organism>
<evidence type="ECO:0000313" key="1">
    <source>
        <dbReference type="EMBL" id="CAG8841905.1"/>
    </source>
</evidence>
<dbReference type="EMBL" id="CAJVQC010132195">
    <property type="protein sequence ID" value="CAG8841905.1"/>
    <property type="molecule type" value="Genomic_DNA"/>
</dbReference>
<comment type="caution">
    <text evidence="1">The sequence shown here is derived from an EMBL/GenBank/DDBJ whole genome shotgun (WGS) entry which is preliminary data.</text>
</comment>
<feature type="non-terminal residue" evidence="1">
    <location>
        <position position="1"/>
    </location>
</feature>